<dbReference type="InterPro" id="IPR011767">
    <property type="entry name" value="GLR_AS"/>
</dbReference>
<accession>A0A928V4U1</accession>
<keyword evidence="3" id="KW-1185">Reference proteome</keyword>
<gene>
    <name evidence="2" type="ORF">C4F51_11830</name>
</gene>
<sequence length="120" mass="13636">MVVKAVRNGLGLVIVFVSWLTNPKPMKRAAAEQADAQAKTEGLALYQRYACPFCVKTRRAIHRLNVNIEIRDIKNTVYRDELIAQGGRVMVPCLRIEEGGEVKWLYESNDIIQFLNARFG</sequence>
<dbReference type="SUPFAM" id="SSF52833">
    <property type="entry name" value="Thioredoxin-like"/>
    <property type="match status" value="1"/>
</dbReference>
<evidence type="ECO:0000313" key="3">
    <source>
        <dbReference type="Proteomes" id="UP000652567"/>
    </source>
</evidence>
<organism evidence="2 3">
    <name type="scientific">Cellvibrio polysaccharolyticus</name>
    <dbReference type="NCBI Taxonomy" id="2082724"/>
    <lineage>
        <taxon>Bacteria</taxon>
        <taxon>Pseudomonadati</taxon>
        <taxon>Pseudomonadota</taxon>
        <taxon>Gammaproteobacteria</taxon>
        <taxon>Cellvibrionales</taxon>
        <taxon>Cellvibrionaceae</taxon>
        <taxon>Cellvibrio</taxon>
    </lineage>
</organism>
<dbReference type="EMBL" id="PRDL01000001">
    <property type="protein sequence ID" value="MBE8717873.1"/>
    <property type="molecule type" value="Genomic_DNA"/>
</dbReference>
<dbReference type="Pfam" id="PF13417">
    <property type="entry name" value="GST_N_3"/>
    <property type="match status" value="1"/>
</dbReference>
<dbReference type="InterPro" id="IPR004045">
    <property type="entry name" value="Glutathione_S-Trfase_N"/>
</dbReference>
<dbReference type="PROSITE" id="PS00195">
    <property type="entry name" value="GLUTAREDOXIN_1"/>
    <property type="match status" value="1"/>
</dbReference>
<evidence type="ECO:0000259" key="1">
    <source>
        <dbReference type="Pfam" id="PF13417"/>
    </source>
</evidence>
<dbReference type="InterPro" id="IPR036249">
    <property type="entry name" value="Thioredoxin-like_sf"/>
</dbReference>
<reference evidence="2" key="1">
    <citation type="submission" date="2018-07" db="EMBL/GenBank/DDBJ databases">
        <title>Genome assembly of strain Ka43.</title>
        <authorList>
            <person name="Kukolya J."/>
            <person name="Nagy I."/>
            <person name="Horvath B."/>
            <person name="Toth A."/>
        </authorList>
    </citation>
    <scope>NUCLEOTIDE SEQUENCE</scope>
    <source>
        <strain evidence="2">KB43</strain>
    </source>
</reference>
<dbReference type="Gene3D" id="3.40.30.10">
    <property type="entry name" value="Glutaredoxin"/>
    <property type="match status" value="1"/>
</dbReference>
<comment type="caution">
    <text evidence="2">The sequence shown here is derived from an EMBL/GenBank/DDBJ whole genome shotgun (WGS) entry which is preliminary data.</text>
</comment>
<evidence type="ECO:0000313" key="2">
    <source>
        <dbReference type="EMBL" id="MBE8717873.1"/>
    </source>
</evidence>
<feature type="domain" description="GST N-terminal" evidence="1">
    <location>
        <begin position="45"/>
        <end position="119"/>
    </location>
</feature>
<dbReference type="Proteomes" id="UP000652567">
    <property type="component" value="Unassembled WGS sequence"/>
</dbReference>
<dbReference type="AlphaFoldDB" id="A0A928V4U1"/>
<proteinExistence type="predicted"/>
<protein>
    <submittedName>
        <fullName evidence="2">Glutaredoxin</fullName>
    </submittedName>
</protein>
<dbReference type="PROSITE" id="PS51354">
    <property type="entry name" value="GLUTAREDOXIN_2"/>
    <property type="match status" value="1"/>
</dbReference>
<dbReference type="RefSeq" id="WP_193910002.1">
    <property type="nucleotide sequence ID" value="NZ_PRDL01000001.1"/>
</dbReference>
<name>A0A928V4U1_9GAMM</name>